<dbReference type="Pfam" id="PF13409">
    <property type="entry name" value="GST_N_2"/>
    <property type="match status" value="1"/>
</dbReference>
<dbReference type="SUPFAM" id="SSF52833">
    <property type="entry name" value="Thioredoxin-like"/>
    <property type="match status" value="1"/>
</dbReference>
<protein>
    <submittedName>
        <fullName evidence="4">Putative glutathione S-transferase</fullName>
    </submittedName>
</protein>
<feature type="domain" description="GST C-terminal" evidence="3">
    <location>
        <begin position="110"/>
        <end position="242"/>
    </location>
</feature>
<dbReference type="CDD" id="cd03046">
    <property type="entry name" value="GST_N_GTT1_like"/>
    <property type="match status" value="1"/>
</dbReference>
<dbReference type="Gene3D" id="1.20.1050.10">
    <property type="match status" value="1"/>
</dbReference>
<dbReference type="OMA" id="YADYVFW"/>
<evidence type="ECO:0000259" key="3">
    <source>
        <dbReference type="PROSITE" id="PS50405"/>
    </source>
</evidence>
<feature type="domain" description="GST N-terminal" evidence="2">
    <location>
        <begin position="11"/>
        <end position="97"/>
    </location>
</feature>
<dbReference type="InterPro" id="IPR004045">
    <property type="entry name" value="Glutathione_S-Trfase_N"/>
</dbReference>
<sequence length="244" mass="27062">MAATTSTTTTAGKPTLLHLSNSQSQTILWLLEELEIPYDLKLIDREKSGPNKNRAPAVLKETHPLGKSPQLITASGRVVIERSAITAYLIETYDAAGRFKVSGADEDHDGLREQELVGFAEASFNLTALTAMMLHYTKVLSPFFVRPLVAAVSAMLHVGYLDKELDLQLRFMDGLLARGQPYFLSDTDPTRVDFVMIFFVQTVHQSGVVNLAPYPNVLAWHDRCVARPAWKRGMEKGNGYNLAL</sequence>
<keyword evidence="5" id="KW-1185">Reference proteome</keyword>
<dbReference type="InterPro" id="IPR036249">
    <property type="entry name" value="Thioredoxin-like_sf"/>
</dbReference>
<dbReference type="PROSITE" id="PS50404">
    <property type="entry name" value="GST_NTER"/>
    <property type="match status" value="1"/>
</dbReference>
<evidence type="ECO:0000313" key="5">
    <source>
        <dbReference type="Proteomes" id="UP000054516"/>
    </source>
</evidence>
<dbReference type="PANTHER" id="PTHR44051">
    <property type="entry name" value="GLUTATHIONE S-TRANSFERASE-RELATED"/>
    <property type="match status" value="1"/>
</dbReference>
<dbReference type="Proteomes" id="UP000054516">
    <property type="component" value="Unassembled WGS sequence"/>
</dbReference>
<dbReference type="SUPFAM" id="SSF47616">
    <property type="entry name" value="GST C-terminal domain-like"/>
    <property type="match status" value="1"/>
</dbReference>
<organism evidence="4">
    <name type="scientific">Rosellinia necatrix</name>
    <name type="common">White root-rot fungus</name>
    <dbReference type="NCBI Taxonomy" id="77044"/>
    <lineage>
        <taxon>Eukaryota</taxon>
        <taxon>Fungi</taxon>
        <taxon>Dikarya</taxon>
        <taxon>Ascomycota</taxon>
        <taxon>Pezizomycotina</taxon>
        <taxon>Sordariomycetes</taxon>
        <taxon>Xylariomycetidae</taxon>
        <taxon>Xylariales</taxon>
        <taxon>Xylariaceae</taxon>
        <taxon>Rosellinia</taxon>
    </lineage>
</organism>
<dbReference type="InterPro" id="IPR040079">
    <property type="entry name" value="Glutathione_S-Trfase"/>
</dbReference>
<comment type="similarity">
    <text evidence="1">Belongs to the GST superfamily.</text>
</comment>
<proteinExistence type="inferred from homology"/>
<reference evidence="4" key="1">
    <citation type="submission" date="2016-03" db="EMBL/GenBank/DDBJ databases">
        <title>Draft genome sequence of Rosellinia necatrix.</title>
        <authorList>
            <person name="Kanematsu S."/>
        </authorList>
    </citation>
    <scope>NUCLEOTIDE SEQUENCE [LARGE SCALE GENOMIC DNA]</scope>
    <source>
        <strain evidence="4">W97</strain>
    </source>
</reference>
<dbReference type="PANTHER" id="PTHR44051:SF9">
    <property type="entry name" value="GLUTATHIONE S-TRANSFERASE 1"/>
    <property type="match status" value="1"/>
</dbReference>
<dbReference type="Pfam" id="PF00043">
    <property type="entry name" value="GST_C"/>
    <property type="match status" value="1"/>
</dbReference>
<dbReference type="InterPro" id="IPR010987">
    <property type="entry name" value="Glutathione-S-Trfase_C-like"/>
</dbReference>
<dbReference type="SFLD" id="SFLDS00019">
    <property type="entry name" value="Glutathione_Transferase_(cytos"/>
    <property type="match status" value="1"/>
</dbReference>
<name>A0A1W2TVN6_ROSNE</name>
<dbReference type="GO" id="GO:0016740">
    <property type="term" value="F:transferase activity"/>
    <property type="evidence" value="ECO:0007669"/>
    <property type="project" value="UniProtKB-KW"/>
</dbReference>
<dbReference type="Gene3D" id="3.40.30.10">
    <property type="entry name" value="Glutaredoxin"/>
    <property type="match status" value="1"/>
</dbReference>
<dbReference type="OrthoDB" id="2309723at2759"/>
<evidence type="ECO:0000259" key="2">
    <source>
        <dbReference type="PROSITE" id="PS50404"/>
    </source>
</evidence>
<keyword evidence="4" id="KW-0808">Transferase</keyword>
<evidence type="ECO:0000313" key="4">
    <source>
        <dbReference type="EMBL" id="GAP92697.1"/>
    </source>
</evidence>
<accession>A0A1W2TVN6</accession>
<dbReference type="EMBL" id="DF977541">
    <property type="protein sequence ID" value="GAP92697.1"/>
    <property type="molecule type" value="Genomic_DNA"/>
</dbReference>
<dbReference type="InterPro" id="IPR036282">
    <property type="entry name" value="Glutathione-S-Trfase_C_sf"/>
</dbReference>
<gene>
    <name evidence="4" type="ORF">SAMD00023353_9600130</name>
</gene>
<dbReference type="STRING" id="77044.A0A1W2TVN6"/>
<dbReference type="PROSITE" id="PS50405">
    <property type="entry name" value="GST_CTER"/>
    <property type="match status" value="1"/>
</dbReference>
<evidence type="ECO:0000256" key="1">
    <source>
        <dbReference type="ARBA" id="ARBA00007409"/>
    </source>
</evidence>
<dbReference type="AlphaFoldDB" id="A0A1W2TVN6"/>
<dbReference type="InterPro" id="IPR004046">
    <property type="entry name" value="GST_C"/>
</dbReference>